<feature type="region of interest" description="Disordered" evidence="1">
    <location>
        <begin position="230"/>
        <end position="276"/>
    </location>
</feature>
<sequence length="414" mass="44786">MATKLKHLKIKKVDFVDDGANPEAFIRLYKSKDGAAPTPEENIVENPKFWNRFMAAVAKAFKLEDEQAEGRPETEDVAKGGAESFGDKFSEVKNRKICDEVWDICYALQSSICSILNDEELDSTQAGDAMRESLNEFTEVVSAAIGQWSGGKAASIAKKETEVTASELELMKSNRDRLEDIIAKATVVTDKGPEQTTITEPKGETEMSNIDKSKLTEAERAFLESIEKRYDTPEAPAQVQTPAAAPEAGVTPTPEASVAKSTTQPETAPAAPEADDIYKGLSPAVKAELEALRKFRSDAEDNAIREVAKRYAVIGKTEDELFPVLKSMKEAGGTAYADTIAMLDKAVDTIEKSAAFTEIGKSGSHGATTEGAAWAKAESQAAEIMKSKNVTKAQALDEVFQNDPALAAECEKED</sequence>
<accession>A0AAW4WLH4</accession>
<reference evidence="2" key="1">
    <citation type="submission" date="2021-10" db="EMBL/GenBank/DDBJ databases">
        <title>Anaerobic single-cell dispensing facilitates the cultivation of human gut bacteria.</title>
        <authorList>
            <person name="Afrizal A."/>
        </authorList>
    </citation>
    <scope>NUCLEOTIDE SEQUENCE</scope>
    <source>
        <strain evidence="2">CLA-AA-H204</strain>
    </source>
</reference>
<dbReference type="AlphaFoldDB" id="A0AAW4WLH4"/>
<gene>
    <name evidence="2" type="ORF">LKD47_10070</name>
</gene>
<feature type="compositionally biased region" description="Low complexity" evidence="1">
    <location>
        <begin position="262"/>
        <end position="272"/>
    </location>
</feature>
<comment type="caution">
    <text evidence="2">The sequence shown here is derived from an EMBL/GenBank/DDBJ whole genome shotgun (WGS) entry which is preliminary data.</text>
</comment>
<dbReference type="EMBL" id="JAJEQW010000010">
    <property type="protein sequence ID" value="MCC2242642.1"/>
    <property type="molecule type" value="Genomic_DNA"/>
</dbReference>
<evidence type="ECO:0000313" key="3">
    <source>
        <dbReference type="Proteomes" id="UP001198893"/>
    </source>
</evidence>
<organism evidence="2 3">
    <name type="scientific">Roseburia amylophila</name>
    <dbReference type="NCBI Taxonomy" id="2981794"/>
    <lineage>
        <taxon>Bacteria</taxon>
        <taxon>Bacillati</taxon>
        <taxon>Bacillota</taxon>
        <taxon>Clostridia</taxon>
        <taxon>Lachnospirales</taxon>
        <taxon>Lachnospiraceae</taxon>
        <taxon>Roseburia</taxon>
    </lineage>
</organism>
<dbReference type="Proteomes" id="UP001198893">
    <property type="component" value="Unassembled WGS sequence"/>
</dbReference>
<proteinExistence type="predicted"/>
<name>A0AAW4WLH4_9FIRM</name>
<evidence type="ECO:0000256" key="1">
    <source>
        <dbReference type="SAM" id="MobiDB-lite"/>
    </source>
</evidence>
<protein>
    <submittedName>
        <fullName evidence="2">Uncharacterized protein</fullName>
    </submittedName>
</protein>
<evidence type="ECO:0000313" key="2">
    <source>
        <dbReference type="EMBL" id="MCC2242642.1"/>
    </source>
</evidence>
<feature type="compositionally biased region" description="Low complexity" evidence="1">
    <location>
        <begin position="233"/>
        <end position="248"/>
    </location>
</feature>
<dbReference type="RefSeq" id="WP_227710374.1">
    <property type="nucleotide sequence ID" value="NZ_JAJEQW010000010.1"/>
</dbReference>